<protein>
    <submittedName>
        <fullName evidence="4">PQQ-dependent sugar dehydrogenase</fullName>
    </submittedName>
</protein>
<feature type="domain" description="Glucose/Sorbosone dehydrogenase" evidence="3">
    <location>
        <begin position="73"/>
        <end position="366"/>
    </location>
</feature>
<evidence type="ECO:0000259" key="3">
    <source>
        <dbReference type="Pfam" id="PF07995"/>
    </source>
</evidence>
<reference evidence="4 5" key="1">
    <citation type="submission" date="2020-11" db="EMBL/GenBank/DDBJ databases">
        <title>Amino acid is mineralized and recycled by bacteria in oceanic microbiome.</title>
        <authorList>
            <person name="Zheng L.Y."/>
        </authorList>
    </citation>
    <scope>NUCLEOTIDE SEQUENCE [LARGE SCALE GENOMIC DNA]</scope>
    <source>
        <strain evidence="4 5">A32-1</strain>
    </source>
</reference>
<proteinExistence type="predicted"/>
<dbReference type="Gene3D" id="2.120.10.30">
    <property type="entry name" value="TolB, C-terminal domain"/>
    <property type="match status" value="1"/>
</dbReference>
<gene>
    <name evidence="4" type="ORF">IT882_06625</name>
</gene>
<name>A0A7S8MYR7_9MICO</name>
<evidence type="ECO:0000256" key="2">
    <source>
        <dbReference type="SAM" id="SignalP"/>
    </source>
</evidence>
<dbReference type="PANTHER" id="PTHR19328">
    <property type="entry name" value="HEDGEHOG-INTERACTING PROTEIN"/>
    <property type="match status" value="1"/>
</dbReference>
<dbReference type="KEGG" id="msf:IT882_06625"/>
<evidence type="ECO:0000313" key="4">
    <source>
        <dbReference type="EMBL" id="QPE05660.1"/>
    </source>
</evidence>
<keyword evidence="2" id="KW-0732">Signal</keyword>
<dbReference type="EMBL" id="CP064760">
    <property type="protein sequence ID" value="QPE05660.1"/>
    <property type="molecule type" value="Genomic_DNA"/>
</dbReference>
<dbReference type="SUPFAM" id="SSF50952">
    <property type="entry name" value="Soluble quinoprotein glucose dehydrogenase"/>
    <property type="match status" value="1"/>
</dbReference>
<feature type="region of interest" description="Disordered" evidence="1">
    <location>
        <begin position="32"/>
        <end position="56"/>
    </location>
</feature>
<feature type="chain" id="PRO_5039547651" evidence="2">
    <location>
        <begin position="25"/>
        <end position="386"/>
    </location>
</feature>
<organism evidence="4 5">
    <name type="scientific">Microbacterium schleiferi</name>
    <dbReference type="NCBI Taxonomy" id="69362"/>
    <lineage>
        <taxon>Bacteria</taxon>
        <taxon>Bacillati</taxon>
        <taxon>Actinomycetota</taxon>
        <taxon>Actinomycetes</taxon>
        <taxon>Micrococcales</taxon>
        <taxon>Microbacteriaceae</taxon>
        <taxon>Microbacterium</taxon>
    </lineage>
</organism>
<dbReference type="AlphaFoldDB" id="A0A7S8MYR7"/>
<evidence type="ECO:0000256" key="1">
    <source>
        <dbReference type="SAM" id="MobiDB-lite"/>
    </source>
</evidence>
<accession>A0A7S8MYR7</accession>
<dbReference type="Proteomes" id="UP000594480">
    <property type="component" value="Chromosome"/>
</dbReference>
<dbReference type="PANTHER" id="PTHR19328:SF13">
    <property type="entry name" value="HIPL1 PROTEIN"/>
    <property type="match status" value="1"/>
</dbReference>
<dbReference type="InterPro" id="IPR012938">
    <property type="entry name" value="Glc/Sorbosone_DH"/>
</dbReference>
<keyword evidence="5" id="KW-1185">Reference proteome</keyword>
<feature type="signal peptide" evidence="2">
    <location>
        <begin position="1"/>
        <end position="24"/>
    </location>
</feature>
<dbReference type="InterPro" id="IPR011041">
    <property type="entry name" value="Quinoprot_gluc/sorb_DH_b-prop"/>
</dbReference>
<dbReference type="InterPro" id="IPR011042">
    <property type="entry name" value="6-blade_b-propeller_TolB-like"/>
</dbReference>
<dbReference type="RefSeq" id="WP_195693675.1">
    <property type="nucleotide sequence ID" value="NZ_CP064760.1"/>
</dbReference>
<evidence type="ECO:0000313" key="5">
    <source>
        <dbReference type="Proteomes" id="UP000594480"/>
    </source>
</evidence>
<dbReference type="Pfam" id="PF07995">
    <property type="entry name" value="GSDH"/>
    <property type="match status" value="1"/>
</dbReference>
<sequence>MTVPAAARGTVSAAVLAAALSLTACVESASAPEPLTSSRVPAPASETPAPGPSSMPVMWRTASAPKTVAANLRVPWSVVPFADGTRIVSLRGGEIAEVDASGSARTIGGVSGVSAIGEGGLLGLALRETDAETWLYAYLTSWDGNRVIRMPLLGAPGERRLGGEQLIVEGIPKANTHNGGRIAFGPDGYLYVATGDAGIRDASQDPGSLAGKILRFDADGAPAPGNPFGTAVYSLGHRNVQGLAWTDDGTLWATEFGQDQVDEINRIVPGANYGWPIHEGAAGDSAYEDPVVTWATDEASPSGLAAIGNTLFVAALRGQRVWTLDVDAGGLIGDPQPLWIGELGRIRDAVVDGDELLLLTNNTDGRGSPSGNDDRLLSVRLVEAAP</sequence>